<dbReference type="SMART" id="SM00256">
    <property type="entry name" value="FBOX"/>
    <property type="match status" value="1"/>
</dbReference>
<dbReference type="InterPro" id="IPR001810">
    <property type="entry name" value="F-box_dom"/>
</dbReference>
<dbReference type="OrthoDB" id="5281133at2759"/>
<dbReference type="EMBL" id="KI966410">
    <property type="protein sequence ID" value="EWC47409.1"/>
    <property type="molecule type" value="Genomic_DNA"/>
</dbReference>
<dbReference type="AlphaFoldDB" id="W7HV61"/>
<evidence type="ECO:0000259" key="1">
    <source>
        <dbReference type="SMART" id="SM00256"/>
    </source>
</evidence>
<dbReference type="Pfam" id="PF12937">
    <property type="entry name" value="F-box-like"/>
    <property type="match status" value="1"/>
</dbReference>
<feature type="domain" description="F-box" evidence="1">
    <location>
        <begin position="57"/>
        <end position="97"/>
    </location>
</feature>
<evidence type="ECO:0000313" key="2">
    <source>
        <dbReference type="EMBL" id="EWC47409.1"/>
    </source>
</evidence>
<keyword evidence="3" id="KW-1185">Reference proteome</keyword>
<name>W7HV61_9PEZI</name>
<organism evidence="2 3">
    <name type="scientific">Drechslerella stenobrocha 248</name>
    <dbReference type="NCBI Taxonomy" id="1043628"/>
    <lineage>
        <taxon>Eukaryota</taxon>
        <taxon>Fungi</taxon>
        <taxon>Dikarya</taxon>
        <taxon>Ascomycota</taxon>
        <taxon>Pezizomycotina</taxon>
        <taxon>Orbiliomycetes</taxon>
        <taxon>Orbiliales</taxon>
        <taxon>Orbiliaceae</taxon>
        <taxon>Drechslerella</taxon>
    </lineage>
</organism>
<dbReference type="CDD" id="cd09917">
    <property type="entry name" value="F-box_SF"/>
    <property type="match status" value="1"/>
</dbReference>
<proteinExistence type="predicted"/>
<protein>
    <recommendedName>
        <fullName evidence="1">F-box domain-containing protein</fullName>
    </recommendedName>
</protein>
<evidence type="ECO:0000313" key="3">
    <source>
        <dbReference type="Proteomes" id="UP000024837"/>
    </source>
</evidence>
<sequence length="348" mass="39103">MSDDRPLGSLAEAMSVVKLSASPNLSCAYQRASSSTIQQHRPHQYRVETNVTITVILPTELQIQILSYLTVDEQVSAGEVCSLWRSIIFHTGTLQAARYTAPGDTSLKFGLPATHGIFDCRKWFMCTARDRVIQRYRPLDPDHLLESEQGKIGRKQRLSSYRAFYSKHPAMEATDISNSPVLDEPFFSPFMPMPNAWRDVAAAVVALDKDAARARLSWGFRRSDGVEGAALEQGEDGMIAGSLTVKMVADDGLMGSGGGDDAERLGPWLPRGDITVREVVDAIVGMVCGGQHRVRLFGSEFEVRFGNSVEEKRSNWERLWTDRRWWPTAKFHYYLVYSQVYKKFISIQ</sequence>
<gene>
    <name evidence="2" type="ORF">DRE_00377</name>
</gene>
<dbReference type="SUPFAM" id="SSF81383">
    <property type="entry name" value="F-box domain"/>
    <property type="match status" value="1"/>
</dbReference>
<dbReference type="HOGENOM" id="CLU_797003_0_0_1"/>
<dbReference type="Gene3D" id="1.20.1280.50">
    <property type="match status" value="1"/>
</dbReference>
<reference evidence="2 3" key="1">
    <citation type="submission" date="2013-05" db="EMBL/GenBank/DDBJ databases">
        <title>Drechslerella stenobrocha genome reveals carnivorous origination and mechanical trapping mechanism of predatory fungi.</title>
        <authorList>
            <person name="Liu X."/>
            <person name="Zhang W."/>
            <person name="Liu K."/>
        </authorList>
    </citation>
    <scope>NUCLEOTIDE SEQUENCE [LARGE SCALE GENOMIC DNA]</scope>
    <source>
        <strain evidence="2 3">248</strain>
    </source>
</reference>
<dbReference type="Proteomes" id="UP000024837">
    <property type="component" value="Unassembled WGS sequence"/>
</dbReference>
<dbReference type="InterPro" id="IPR036047">
    <property type="entry name" value="F-box-like_dom_sf"/>
</dbReference>
<accession>W7HV61</accession>